<name>A0ABN9KGX7_9RALS</name>
<proteinExistence type="predicted"/>
<evidence type="ECO:0000313" key="3">
    <source>
        <dbReference type="Proteomes" id="UP001189792"/>
    </source>
</evidence>
<dbReference type="EMBL" id="CAUDLI010000008">
    <property type="protein sequence ID" value="CAJ0893454.1"/>
    <property type="molecule type" value="Genomic_DNA"/>
</dbReference>
<sequence>MNTEQQADLEAHRLNTLAVSGQLNAETQPIPPSGFFHFLLWEHNNQKRKDAAQASQASGGFGGDAGLLLFLWLLGAPLLLFLLIRSRKWGYALLAGTTVLYGMHTYAHAHTDSVLSGYLAFQLAFSLAYVPAALCISGSRWVALKFWPNAPTRLTLNSVVVCGVLSIYIWIFWVRVLEHYFGLSDHTQTYLAYGLPVLAAIPFSVLLYSWMQDRLNKNKKAAPVLLTVAAWLLGVGPFAFWGLVYWSTHTGR</sequence>
<dbReference type="RefSeq" id="WP_206274075.1">
    <property type="nucleotide sequence ID" value="NZ_CAUDLI010000008.1"/>
</dbReference>
<keyword evidence="1" id="KW-0812">Transmembrane</keyword>
<accession>A0ABN9KGX7</accession>
<feature type="transmembrane region" description="Helical" evidence="1">
    <location>
        <begin position="223"/>
        <end position="246"/>
    </location>
</feature>
<dbReference type="Proteomes" id="UP001189792">
    <property type="component" value="Unassembled WGS sequence"/>
</dbReference>
<evidence type="ECO:0000313" key="2">
    <source>
        <dbReference type="EMBL" id="CAJ0893454.1"/>
    </source>
</evidence>
<comment type="caution">
    <text evidence="2">The sequence shown here is derived from an EMBL/GenBank/DDBJ whole genome shotgun (WGS) entry which is preliminary data.</text>
</comment>
<feature type="transmembrane region" description="Helical" evidence="1">
    <location>
        <begin position="65"/>
        <end position="84"/>
    </location>
</feature>
<feature type="transmembrane region" description="Helical" evidence="1">
    <location>
        <begin position="91"/>
        <end position="107"/>
    </location>
</feature>
<feature type="transmembrane region" description="Helical" evidence="1">
    <location>
        <begin position="193"/>
        <end position="211"/>
    </location>
</feature>
<feature type="transmembrane region" description="Helical" evidence="1">
    <location>
        <begin position="119"/>
        <end position="142"/>
    </location>
</feature>
<keyword evidence="1" id="KW-0472">Membrane</keyword>
<keyword evidence="1" id="KW-1133">Transmembrane helix</keyword>
<reference evidence="2 3" key="1">
    <citation type="submission" date="2023-07" db="EMBL/GenBank/DDBJ databases">
        <authorList>
            <person name="Peeters C."/>
        </authorList>
    </citation>
    <scope>NUCLEOTIDE SEQUENCE [LARGE SCALE GENOMIC DNA]</scope>
    <source>
        <strain evidence="2 3">LMG 32965</strain>
    </source>
</reference>
<protein>
    <submittedName>
        <fullName evidence="2">Uncharacterized protein</fullName>
    </submittedName>
</protein>
<keyword evidence="3" id="KW-1185">Reference proteome</keyword>
<organism evidence="2 3">
    <name type="scientific">Ralstonia flatus</name>
    <dbReference type="NCBI Taxonomy" id="3058601"/>
    <lineage>
        <taxon>Bacteria</taxon>
        <taxon>Pseudomonadati</taxon>
        <taxon>Pseudomonadota</taxon>
        <taxon>Betaproteobacteria</taxon>
        <taxon>Burkholderiales</taxon>
        <taxon>Burkholderiaceae</taxon>
        <taxon>Ralstonia</taxon>
    </lineage>
</organism>
<feature type="transmembrane region" description="Helical" evidence="1">
    <location>
        <begin position="154"/>
        <end position="173"/>
    </location>
</feature>
<evidence type="ECO:0000256" key="1">
    <source>
        <dbReference type="SAM" id="Phobius"/>
    </source>
</evidence>
<gene>
    <name evidence="2" type="ORF">R77564_03714</name>
</gene>